<dbReference type="InterPro" id="IPR015943">
    <property type="entry name" value="WD40/YVTN_repeat-like_dom_sf"/>
</dbReference>
<feature type="region of interest" description="Disordered" evidence="1">
    <location>
        <begin position="161"/>
        <end position="187"/>
    </location>
</feature>
<feature type="compositionally biased region" description="Gly residues" evidence="1">
    <location>
        <begin position="1349"/>
        <end position="1359"/>
    </location>
</feature>
<protein>
    <submittedName>
        <fullName evidence="2">Uncharacterized protein</fullName>
    </submittedName>
</protein>
<evidence type="ECO:0000313" key="2">
    <source>
        <dbReference type="EMBL" id="GLI65745.1"/>
    </source>
</evidence>
<name>A0ABQ5S747_9CHLO</name>
<organism evidence="2 3">
    <name type="scientific">Volvox africanus</name>
    <dbReference type="NCBI Taxonomy" id="51714"/>
    <lineage>
        <taxon>Eukaryota</taxon>
        <taxon>Viridiplantae</taxon>
        <taxon>Chlorophyta</taxon>
        <taxon>core chlorophytes</taxon>
        <taxon>Chlorophyceae</taxon>
        <taxon>CS clade</taxon>
        <taxon>Chlamydomonadales</taxon>
        <taxon>Volvocaceae</taxon>
        <taxon>Volvox</taxon>
    </lineage>
</organism>
<feature type="region of interest" description="Disordered" evidence="1">
    <location>
        <begin position="1284"/>
        <end position="1333"/>
    </location>
</feature>
<proteinExistence type="predicted"/>
<evidence type="ECO:0000313" key="3">
    <source>
        <dbReference type="Proteomes" id="UP001165090"/>
    </source>
</evidence>
<dbReference type="InterPro" id="IPR036322">
    <property type="entry name" value="WD40_repeat_dom_sf"/>
</dbReference>
<comment type="caution">
    <text evidence="2">The sequence shown here is derived from an EMBL/GenBank/DDBJ whole genome shotgun (WGS) entry which is preliminary data.</text>
</comment>
<feature type="region of interest" description="Disordered" evidence="1">
    <location>
        <begin position="796"/>
        <end position="818"/>
    </location>
</feature>
<dbReference type="SUPFAM" id="SSF50978">
    <property type="entry name" value="WD40 repeat-like"/>
    <property type="match status" value="1"/>
</dbReference>
<feature type="compositionally biased region" description="Low complexity" evidence="1">
    <location>
        <begin position="796"/>
        <end position="805"/>
    </location>
</feature>
<dbReference type="Gene3D" id="2.130.10.10">
    <property type="entry name" value="YVTN repeat-like/Quinoprotein amine dehydrogenase"/>
    <property type="match status" value="1"/>
</dbReference>
<feature type="compositionally biased region" description="Gly residues" evidence="1">
    <location>
        <begin position="161"/>
        <end position="177"/>
    </location>
</feature>
<feature type="region of interest" description="Disordered" evidence="1">
    <location>
        <begin position="529"/>
        <end position="563"/>
    </location>
</feature>
<accession>A0ABQ5S747</accession>
<dbReference type="PANTHER" id="PTHR19878">
    <property type="entry name" value="AUTOPHAGY PROTEIN 16-LIKE"/>
    <property type="match status" value="1"/>
</dbReference>
<dbReference type="EMBL" id="BSDZ01000025">
    <property type="protein sequence ID" value="GLI65745.1"/>
    <property type="molecule type" value="Genomic_DNA"/>
</dbReference>
<dbReference type="Proteomes" id="UP001165090">
    <property type="component" value="Unassembled WGS sequence"/>
</dbReference>
<dbReference type="PANTHER" id="PTHR19878:SF17">
    <property type="entry name" value="TRANSDUCIN_WD40 REPEAT-LIKE SUPERFAMILY PROTEIN"/>
    <property type="match status" value="1"/>
</dbReference>
<sequence length="1641" mass="168389">MIKEQTVPAYLRFQVSHSNDVSSVVPAQATTLIRGLYPKCVCFHPSKPLMAVGVSGYLAVYDLQTNTRLGRVDLRSVPVEMAFAPDGSIVIVIVQDWILYSVNILSWKTRQLVPRRAKMDKPLESCLLAVTPGNSPFIYFCRFAKDTLRLATLPSRGGVGAAEGPAGTGGPPGGPSGGSATSGRGGSSWGTRVKLDVQRAILSLACHHIDAQLLVLTADGQLRGYGIASGGGEVLAPIYAVQVQDPSDKLSLLGGVLSCVPHPALPTGAIILQGSRVGTVTVLEAPGRSAPTIVLRGRVPLHFSTIGMGICRTQNTLLVFGHSDGGRVRCTSWRLVYKAGTTGLTLRQSRVEPQDVTPFLDNGRRTKAALAVAMTSGALAASHAYVAGPGGGPLAMNAPAAATASALAASSQRHGLWSLTPAWAHDASSSCLLESQLGPSLNRVLVHQGLGLIVLVPDLPRAAQMNREVLFTGRGGLSGEELALARRTSTLVLMMIHNLEAHAAGWRAARMAQQHTPLNVWLPSYQREDEPGAVTAGDSSDDEPAATTVASPRQDDSATGAPGELALPPHVYYLAGSRLMKYALVPRTACTMVNLPPDTSDGDTRVARQLLHSSKAGAWLVFFEVGIANGAGGTGGGAPATSDRFNWSLVNASSFSTEGGAGFVTWTRAGKSGCFLGPNDTHFCVMSSNGKLLEIFDTAATSGATAGGTPLLTLTLEGASLLPGLGSPLFPGPPMTNAPVPEARAPPEAPPHDARRFRGLGVVMWQSSDMALSMTTLPALQRVPLDATAATQLPARAAAAAPADSSDSDSDGAQPVYPSMPVGHFFGPQQRQAHLPLMPQETVIHVAWQSLSLGPPSATATAAGATDAVAAVLTTQRLMLVTAGLRVVCSTSLATRGSAALLEPLTSVVWAGPMLLVSTAAGQVLQLTWTGSLLPVATLSPTGYMALMGVTADSLLVLRTPLVPPPMAVCAAGMNGNPASVAALAEVVARPVALLQPLLIGWVSLAATGLLSYSGNGAAAAKAVRPALRHAVVSYDAASFTPRGIWALIAAGAWDLAAAIVAHMPALDGPVRLAAAAAAGDWSEVSSTLLAEASRALHAPAPPPRNSELYHKLMAAGAGALFHGQLSTAGTLFQAAGEWPVAMILAVCQGSSQGLAAIVHKLAQPGGPATAILQTPEVQLAQNIASALRNVYGGVGTMVGDAELKVALPGSRPGTSEPVDRAENWAMAAPLAAPAAVAVPVGLPRGAVPDVDLGPIPPCPNRGTVVAAYGFTATAAASVAAANGGGTQFASSSSRPPAGAAAAASVTGSSSQRPGGGSTALGDLDAHSVDSGDTAQAAARAEFFNQFGGGGGGGSGFGRGPTNEFSSDEDDSDSEATGSLGGGGGGTQRRIKLQIRDSLAAGGGAAAGSLREAVSNIRVAPPGSVRSSIASTVGPLGEQQPAAAAPAPVQFPPGMSSAQLYAGGVAFMEAGDWRNAAAYFSRAMSVLQHEERAVLDEQSRRARLAFCAQYYAATRLLEAVGAGTGPREARLYRYLTGLTLDDKHSKALLQQAITRNRAVGNNRYAADQLTVLIAKVADSAPPEYLSQLQMEVEECDRQGGRNTSVPDDEKVTDWALLVTKAAEGLGPCKESVDALVLPILS</sequence>
<keyword evidence="3" id="KW-1185">Reference proteome</keyword>
<feature type="compositionally biased region" description="Low complexity" evidence="1">
    <location>
        <begin position="1290"/>
        <end position="1311"/>
    </location>
</feature>
<evidence type="ECO:0000256" key="1">
    <source>
        <dbReference type="SAM" id="MobiDB-lite"/>
    </source>
</evidence>
<dbReference type="InterPro" id="IPR045160">
    <property type="entry name" value="ATG16"/>
</dbReference>
<feature type="region of interest" description="Disordered" evidence="1">
    <location>
        <begin position="1349"/>
        <end position="1389"/>
    </location>
</feature>
<reference evidence="2 3" key="1">
    <citation type="journal article" date="2023" name="IScience">
        <title>Expanded male sex-determining region conserved during the evolution of homothallism in the green alga Volvox.</title>
        <authorList>
            <person name="Yamamoto K."/>
            <person name="Matsuzaki R."/>
            <person name="Mahakham W."/>
            <person name="Heman W."/>
            <person name="Sekimoto H."/>
            <person name="Kawachi M."/>
            <person name="Minakuchi Y."/>
            <person name="Toyoda A."/>
            <person name="Nozaki H."/>
        </authorList>
    </citation>
    <scope>NUCLEOTIDE SEQUENCE [LARGE SCALE GENOMIC DNA]</scope>
    <source>
        <strain evidence="2 3">NIES-4468</strain>
    </source>
</reference>
<gene>
    <name evidence="2" type="ORF">VaNZ11_009346</name>
</gene>